<evidence type="ECO:0000256" key="9">
    <source>
        <dbReference type="PIRSR" id="PIRSR617736-1"/>
    </source>
</evidence>
<evidence type="ECO:0000256" key="3">
    <source>
        <dbReference type="ARBA" id="ARBA00012744"/>
    </source>
</evidence>
<evidence type="ECO:0000313" key="14">
    <source>
        <dbReference type="EMBL" id="TWG28032.1"/>
    </source>
</evidence>
<keyword evidence="4 12" id="KW-0378">Hydrolase</keyword>
<feature type="binding site" evidence="10">
    <location>
        <position position="196"/>
    </location>
    <ligand>
        <name>substrate</name>
    </ligand>
</feature>
<comment type="catalytic activity">
    <reaction evidence="1 12">
        <text>Hydrolysis of terminal, non-reducing beta-D-glucosyl residues with release of beta-D-glucose.</text>
        <dbReference type="EC" id="3.2.1.21"/>
    </reaction>
</comment>
<evidence type="ECO:0000256" key="12">
    <source>
        <dbReference type="RuleBase" id="RU361175"/>
    </source>
</evidence>
<keyword evidence="5" id="KW-0136">Cellulose degradation</keyword>
<evidence type="ECO:0000256" key="10">
    <source>
        <dbReference type="PIRSR" id="PIRSR617736-2"/>
    </source>
</evidence>
<dbReference type="AlphaFoldDB" id="A0A561WVY6"/>
<dbReference type="PRINTS" id="PR00131">
    <property type="entry name" value="GLHYDRLASE1"/>
</dbReference>
<dbReference type="GO" id="GO:0030245">
    <property type="term" value="P:cellulose catabolic process"/>
    <property type="evidence" value="ECO:0007669"/>
    <property type="project" value="UniProtKB-KW"/>
</dbReference>
<dbReference type="Proteomes" id="UP000319927">
    <property type="component" value="Unassembled WGS sequence"/>
</dbReference>
<feature type="active site" description="Nucleophile" evidence="9 11">
    <location>
        <position position="392"/>
    </location>
</feature>
<feature type="binding site" evidence="10">
    <location>
        <position position="51"/>
    </location>
    <ligand>
        <name>substrate</name>
    </ligand>
</feature>
<keyword evidence="15" id="KW-1185">Reference proteome</keyword>
<dbReference type="RefSeq" id="WP_246157707.1">
    <property type="nucleotide sequence ID" value="NZ_VIXA01000001.1"/>
</dbReference>
<evidence type="ECO:0000256" key="7">
    <source>
        <dbReference type="ARBA" id="ARBA00023295"/>
    </source>
</evidence>
<keyword evidence="8" id="KW-0624">Polysaccharide degradation</keyword>
<dbReference type="Gene3D" id="3.20.20.80">
    <property type="entry name" value="Glycosidases"/>
    <property type="match status" value="1"/>
</dbReference>
<keyword evidence="6" id="KW-0119">Carbohydrate metabolism</keyword>
<evidence type="ECO:0000313" key="15">
    <source>
        <dbReference type="Proteomes" id="UP000319927"/>
    </source>
</evidence>
<feature type="active site" description="Proton donor" evidence="9">
    <location>
        <position position="197"/>
    </location>
</feature>
<feature type="compositionally biased region" description="Polar residues" evidence="13">
    <location>
        <begin position="1"/>
        <end position="13"/>
    </location>
</feature>
<dbReference type="InterPro" id="IPR018120">
    <property type="entry name" value="Glyco_hydro_1_AS"/>
</dbReference>
<dbReference type="Pfam" id="PF00232">
    <property type="entry name" value="Glyco_hydro_1"/>
    <property type="match status" value="1"/>
</dbReference>
<dbReference type="GO" id="GO:0005829">
    <property type="term" value="C:cytosol"/>
    <property type="evidence" value="ECO:0007669"/>
    <property type="project" value="TreeGrafter"/>
</dbReference>
<dbReference type="InterPro" id="IPR001360">
    <property type="entry name" value="Glyco_hydro_1"/>
</dbReference>
<gene>
    <name evidence="14" type="ORF">FHX75_111183</name>
</gene>
<dbReference type="EMBL" id="VIXA01000001">
    <property type="protein sequence ID" value="TWG28032.1"/>
    <property type="molecule type" value="Genomic_DNA"/>
</dbReference>
<dbReference type="FunFam" id="3.20.20.80:FF:000004">
    <property type="entry name" value="Beta-glucosidase 6-phospho-beta-glucosidase"/>
    <property type="match status" value="1"/>
</dbReference>
<evidence type="ECO:0000256" key="11">
    <source>
        <dbReference type="PROSITE-ProRule" id="PRU10055"/>
    </source>
</evidence>
<accession>A0A561WVY6</accession>
<dbReference type="EC" id="3.2.1.21" evidence="3 12"/>
<dbReference type="PANTHER" id="PTHR10353">
    <property type="entry name" value="GLYCOSYL HYDROLASE"/>
    <property type="match status" value="1"/>
</dbReference>
<organism evidence="14 15">
    <name type="scientific">Micromonospora palomenae</name>
    <dbReference type="NCBI Taxonomy" id="1461247"/>
    <lineage>
        <taxon>Bacteria</taxon>
        <taxon>Bacillati</taxon>
        <taxon>Actinomycetota</taxon>
        <taxon>Actinomycetes</taxon>
        <taxon>Micromonosporales</taxon>
        <taxon>Micromonosporaceae</taxon>
        <taxon>Micromonospora</taxon>
    </lineage>
</organism>
<evidence type="ECO:0000256" key="6">
    <source>
        <dbReference type="ARBA" id="ARBA00023277"/>
    </source>
</evidence>
<feature type="binding site" evidence="10">
    <location>
        <begin position="446"/>
        <end position="447"/>
    </location>
    <ligand>
        <name>substrate</name>
    </ligand>
</feature>
<dbReference type="InterPro" id="IPR017853">
    <property type="entry name" value="GH"/>
</dbReference>
<proteinExistence type="inferred from homology"/>
<comment type="similarity">
    <text evidence="2 12">Belongs to the glycosyl hydrolase 1 family.</text>
</comment>
<feature type="binding site" evidence="10">
    <location>
        <position position="152"/>
    </location>
    <ligand>
        <name>substrate</name>
    </ligand>
</feature>
<evidence type="ECO:0000256" key="2">
    <source>
        <dbReference type="ARBA" id="ARBA00010838"/>
    </source>
</evidence>
<dbReference type="NCBIfam" id="TIGR03356">
    <property type="entry name" value="BGL"/>
    <property type="match status" value="1"/>
</dbReference>
<feature type="binding site" evidence="10">
    <location>
        <position position="439"/>
    </location>
    <ligand>
        <name>substrate</name>
    </ligand>
</feature>
<evidence type="ECO:0000256" key="4">
    <source>
        <dbReference type="ARBA" id="ARBA00022801"/>
    </source>
</evidence>
<dbReference type="InterPro" id="IPR017736">
    <property type="entry name" value="Glyco_hydro_1_beta-glucosidase"/>
</dbReference>
<feature type="region of interest" description="Disordered" evidence="13">
    <location>
        <begin position="1"/>
        <end position="38"/>
    </location>
</feature>
<feature type="binding site" evidence="10">
    <location>
        <position position="328"/>
    </location>
    <ligand>
        <name>substrate</name>
    </ligand>
</feature>
<dbReference type="PROSITE" id="PS00653">
    <property type="entry name" value="GLYCOSYL_HYDROL_F1_2"/>
    <property type="match status" value="1"/>
</dbReference>
<evidence type="ECO:0000256" key="1">
    <source>
        <dbReference type="ARBA" id="ARBA00000448"/>
    </source>
</evidence>
<evidence type="ECO:0000256" key="13">
    <source>
        <dbReference type="SAM" id="MobiDB-lite"/>
    </source>
</evidence>
<dbReference type="InterPro" id="IPR033132">
    <property type="entry name" value="GH_1_N_CS"/>
</dbReference>
<dbReference type="SUPFAM" id="SSF51445">
    <property type="entry name" value="(Trans)glycosidases"/>
    <property type="match status" value="1"/>
</dbReference>
<dbReference type="GO" id="GO:0008422">
    <property type="term" value="F:beta-glucosidase activity"/>
    <property type="evidence" value="ECO:0007669"/>
    <property type="project" value="UniProtKB-EC"/>
</dbReference>
<sequence length="487" mass="53904">MDTHLTSPTTDGSRSPRGVRRAELESSHGQADPIDTLPPAFRWGVATSSYQIEGAVAEDGRTPSIWDTFCRVPGAVANGDHGDVACDHYHRMPQDVALIADLGLDTYRFSVAWPRVQPGGRGPANPAGLAFYDRLVDELLGRGIDPWVTLYHWDLPQELEDAGGWPNRDTAHRFADYAELVFAALGDRVKTWTTLNEPWCSAMLGYAYGLHAPGRRDLGAGIAAAHHLLLGHGLATQRLRAAAGSPIELGITLNMATADPATDSPADRDAARAADGLGHRIYLDPLFHGRYPEDVVADLAAEGVRIPVEDGDLAVISSPIDVLGVNYYFGQAHSGVDEQGREREDDGRPVRRVVRRELPRTAMDWEIVPDSFTELLVRLHRDYPGVPMVITENGAAFDDKPDADGFVADDDRVAYLTEHLRAVARARQAGADVRGYFAWSLLDNFEWAYGYDKRFGIVRVDYDTQRRTPKRSAQWYRDTVRRVRGER</sequence>
<name>A0A561WVY6_9ACTN</name>
<reference evidence="14 15" key="1">
    <citation type="submission" date="2019-06" db="EMBL/GenBank/DDBJ databases">
        <title>Sequencing the genomes of 1000 actinobacteria strains.</title>
        <authorList>
            <person name="Klenk H.-P."/>
        </authorList>
    </citation>
    <scope>NUCLEOTIDE SEQUENCE [LARGE SCALE GENOMIC DNA]</scope>
    <source>
        <strain evidence="14 15">DSM 102131</strain>
    </source>
</reference>
<protein>
    <recommendedName>
        <fullName evidence="3 12">Beta-glucosidase</fullName>
        <ecNumber evidence="3 12">3.2.1.21</ecNumber>
    </recommendedName>
</protein>
<dbReference type="PANTHER" id="PTHR10353:SF36">
    <property type="entry name" value="LP05116P"/>
    <property type="match status" value="1"/>
</dbReference>
<evidence type="ECO:0000256" key="8">
    <source>
        <dbReference type="ARBA" id="ARBA00023326"/>
    </source>
</evidence>
<dbReference type="PROSITE" id="PS00572">
    <property type="entry name" value="GLYCOSYL_HYDROL_F1_1"/>
    <property type="match status" value="1"/>
</dbReference>
<evidence type="ECO:0000256" key="5">
    <source>
        <dbReference type="ARBA" id="ARBA00023001"/>
    </source>
</evidence>
<comment type="caution">
    <text evidence="14">The sequence shown here is derived from an EMBL/GenBank/DDBJ whole genome shotgun (WGS) entry which is preliminary data.</text>
</comment>
<keyword evidence="7 12" id="KW-0326">Glycosidase</keyword>